<evidence type="ECO:0000259" key="5">
    <source>
        <dbReference type="Pfam" id="PF04542"/>
    </source>
</evidence>
<keyword evidence="3" id="KW-0731">Sigma factor</keyword>
<keyword evidence="2" id="KW-0805">Transcription regulation</keyword>
<protein>
    <submittedName>
        <fullName evidence="7">RNA polymerase sigma-70 factor, ECF subfamily</fullName>
    </submittedName>
</protein>
<evidence type="ECO:0000313" key="7">
    <source>
        <dbReference type="EMBL" id="SEA02244.1"/>
    </source>
</evidence>
<gene>
    <name evidence="7" type="ORF">SAMN05192529_10686</name>
</gene>
<dbReference type="EMBL" id="FNQY01000006">
    <property type="protein sequence ID" value="SEA02244.1"/>
    <property type="molecule type" value="Genomic_DNA"/>
</dbReference>
<comment type="similarity">
    <text evidence="1">Belongs to the sigma-70 factor family. ECF subfamily.</text>
</comment>
<dbReference type="NCBIfam" id="TIGR02937">
    <property type="entry name" value="sigma70-ECF"/>
    <property type="match status" value="1"/>
</dbReference>
<feature type="domain" description="RNA polymerase sigma factor 70 region 4 type 2" evidence="6">
    <location>
        <begin position="142"/>
        <end position="193"/>
    </location>
</feature>
<feature type="domain" description="RNA polymerase sigma-70 region 2" evidence="5">
    <location>
        <begin position="43"/>
        <end position="102"/>
    </location>
</feature>
<evidence type="ECO:0000313" key="8">
    <source>
        <dbReference type="Proteomes" id="UP000199041"/>
    </source>
</evidence>
<dbReference type="Pfam" id="PF08281">
    <property type="entry name" value="Sigma70_r4_2"/>
    <property type="match status" value="1"/>
</dbReference>
<evidence type="ECO:0000259" key="6">
    <source>
        <dbReference type="Pfam" id="PF08281"/>
    </source>
</evidence>
<organism evidence="7 8">
    <name type="scientific">Arachidicoccus rhizosphaerae</name>
    <dbReference type="NCBI Taxonomy" id="551991"/>
    <lineage>
        <taxon>Bacteria</taxon>
        <taxon>Pseudomonadati</taxon>
        <taxon>Bacteroidota</taxon>
        <taxon>Chitinophagia</taxon>
        <taxon>Chitinophagales</taxon>
        <taxon>Chitinophagaceae</taxon>
        <taxon>Arachidicoccus</taxon>
    </lineage>
</organism>
<dbReference type="Pfam" id="PF04542">
    <property type="entry name" value="Sigma70_r2"/>
    <property type="match status" value="1"/>
</dbReference>
<dbReference type="AlphaFoldDB" id="A0A1H3XUH0"/>
<dbReference type="PANTHER" id="PTHR43133">
    <property type="entry name" value="RNA POLYMERASE ECF-TYPE SIGMA FACTO"/>
    <property type="match status" value="1"/>
</dbReference>
<dbReference type="InterPro" id="IPR007627">
    <property type="entry name" value="RNA_pol_sigma70_r2"/>
</dbReference>
<sequence>MPPIFGNLPVMIDKKRLDLEKNALGGAKGLAAYEAIFHMVFTDLVRFALSIVHSIVLAEEVVSDVLIRIWEKRRELGTVEDFRLYLFASTRNRAINYLKSKKLGLTENVDQQVVDWDNCTPQLKSKDLDPEALIEFAELNQKVAAAIEGLPAKCKLIYQLVKEDGLKYKEVASLLGISVKTVENQMTIAFKKLHEQLD</sequence>
<dbReference type="InterPro" id="IPR013325">
    <property type="entry name" value="RNA_pol_sigma_r2"/>
</dbReference>
<dbReference type="Gene3D" id="1.10.1740.10">
    <property type="match status" value="1"/>
</dbReference>
<dbReference type="STRING" id="551991.SAMN05192529_10686"/>
<dbReference type="SUPFAM" id="SSF88946">
    <property type="entry name" value="Sigma2 domain of RNA polymerase sigma factors"/>
    <property type="match status" value="1"/>
</dbReference>
<accession>A0A1H3XUH0</accession>
<dbReference type="InterPro" id="IPR013324">
    <property type="entry name" value="RNA_pol_sigma_r3/r4-like"/>
</dbReference>
<dbReference type="InterPro" id="IPR013249">
    <property type="entry name" value="RNA_pol_sigma70_r4_t2"/>
</dbReference>
<keyword evidence="4" id="KW-0804">Transcription</keyword>
<evidence type="ECO:0000256" key="3">
    <source>
        <dbReference type="ARBA" id="ARBA00023082"/>
    </source>
</evidence>
<dbReference type="InterPro" id="IPR014327">
    <property type="entry name" value="RNA_pol_sigma70_bacteroid"/>
</dbReference>
<evidence type="ECO:0000256" key="1">
    <source>
        <dbReference type="ARBA" id="ARBA00010641"/>
    </source>
</evidence>
<dbReference type="InterPro" id="IPR039425">
    <property type="entry name" value="RNA_pol_sigma-70-like"/>
</dbReference>
<proteinExistence type="inferred from homology"/>
<dbReference type="NCBIfam" id="TIGR02985">
    <property type="entry name" value="Sig70_bacteroi1"/>
    <property type="match status" value="1"/>
</dbReference>
<evidence type="ECO:0000256" key="4">
    <source>
        <dbReference type="ARBA" id="ARBA00023163"/>
    </source>
</evidence>
<evidence type="ECO:0000256" key="2">
    <source>
        <dbReference type="ARBA" id="ARBA00023015"/>
    </source>
</evidence>
<dbReference type="InterPro" id="IPR014284">
    <property type="entry name" value="RNA_pol_sigma-70_dom"/>
</dbReference>
<dbReference type="GO" id="GO:0006352">
    <property type="term" value="P:DNA-templated transcription initiation"/>
    <property type="evidence" value="ECO:0007669"/>
    <property type="project" value="InterPro"/>
</dbReference>
<dbReference type="Proteomes" id="UP000199041">
    <property type="component" value="Unassembled WGS sequence"/>
</dbReference>
<dbReference type="PANTHER" id="PTHR43133:SF46">
    <property type="entry name" value="RNA POLYMERASE SIGMA-70 FACTOR ECF SUBFAMILY"/>
    <property type="match status" value="1"/>
</dbReference>
<dbReference type="InterPro" id="IPR036388">
    <property type="entry name" value="WH-like_DNA-bd_sf"/>
</dbReference>
<dbReference type="SUPFAM" id="SSF88659">
    <property type="entry name" value="Sigma3 and sigma4 domains of RNA polymerase sigma factors"/>
    <property type="match status" value="1"/>
</dbReference>
<keyword evidence="8" id="KW-1185">Reference proteome</keyword>
<dbReference type="Gene3D" id="1.10.10.10">
    <property type="entry name" value="Winged helix-like DNA-binding domain superfamily/Winged helix DNA-binding domain"/>
    <property type="match status" value="1"/>
</dbReference>
<name>A0A1H3XUH0_9BACT</name>
<dbReference type="GO" id="GO:0016987">
    <property type="term" value="F:sigma factor activity"/>
    <property type="evidence" value="ECO:0007669"/>
    <property type="project" value="UniProtKB-KW"/>
</dbReference>
<reference evidence="7 8" key="1">
    <citation type="submission" date="2016-10" db="EMBL/GenBank/DDBJ databases">
        <authorList>
            <person name="de Groot N.N."/>
        </authorList>
    </citation>
    <scope>NUCLEOTIDE SEQUENCE [LARGE SCALE GENOMIC DNA]</scope>
    <source>
        <strain evidence="7 8">Vu-144</strain>
    </source>
</reference>
<dbReference type="GO" id="GO:0003677">
    <property type="term" value="F:DNA binding"/>
    <property type="evidence" value="ECO:0007669"/>
    <property type="project" value="InterPro"/>
</dbReference>